<keyword evidence="1" id="KW-0812">Transmembrane</keyword>
<dbReference type="Proteomes" id="UP000002586">
    <property type="component" value="Chromosome"/>
</dbReference>
<feature type="transmembrane region" description="Helical" evidence="1">
    <location>
        <begin position="191"/>
        <end position="209"/>
    </location>
</feature>
<dbReference type="KEGG" id="mgm:Mmc1_2176"/>
<dbReference type="PANTHER" id="PTHR13325">
    <property type="entry name" value="PROTEASE M50 MEMBRANE-BOUND TRANSCRIPTION FACTOR SITE 2 PROTEASE"/>
    <property type="match status" value="1"/>
</dbReference>
<feature type="transmembrane region" description="Helical" evidence="1">
    <location>
        <begin position="429"/>
        <end position="448"/>
    </location>
</feature>
<dbReference type="GO" id="GO:0004222">
    <property type="term" value="F:metalloendopeptidase activity"/>
    <property type="evidence" value="ECO:0007669"/>
    <property type="project" value="InterPro"/>
</dbReference>
<keyword evidence="1" id="KW-0472">Membrane</keyword>
<evidence type="ECO:0000313" key="3">
    <source>
        <dbReference type="Proteomes" id="UP000002586"/>
    </source>
</evidence>
<evidence type="ECO:0000313" key="2">
    <source>
        <dbReference type="EMBL" id="ABK44677.1"/>
    </source>
</evidence>
<dbReference type="InterPro" id="IPR041881">
    <property type="entry name" value="PqqD_sf"/>
</dbReference>
<dbReference type="STRING" id="156889.Mmc1_2176"/>
<sequence length="721" mass="80734">MSSALFSTSWYRVAKLKPKLRSQAQVYRHLYRGERWYVIQDLASGRFMRINPAAYRVVALMDGIRTLENIWQNACLTLGDEAPTQDEILQLLSQLHQSNVLLSDRKPDLEELNQRSGRVKKMKLKQYISNPLSLKVPLYDPDKLLNLMVGWVPSWGKKLLLLGWLALMVWGGLLVAYYWEALTEDMISRVFTPENVLLLWFIFPIVKLIHEFGHGLMIKLLGGQCHEMGVMFLALMPIPYLDASYAMSLRHKGQRMLIGMGGMMLELAVAVVAIALWREASPGLTKAILYQTIMLAGMTTLIFNINPLLRFDGYYILADWLEIPSLGKKANQYWGYLTSYYLFGVRRGLEPLPLSKGEAPWLICFGLASFGYRMVIAGAIIFTVAAQFFFVGVLLACWAGYSMLVLPIVKGLQHLFFSPTLRGHRGRAVGLVGLLVGGVLLVLGMLPVGSSTLTEGVIWMPEQSRVVAPMPCFGERVVATPGAQVQAGELLLVCDDVQIRSRQTQLLARQTELENRLELAHTDPSKVTSQIVRLEWEQVVKELHDNSQRLQQLKMYAAHAGRFAMPSPQDFVGRYITRGDLLGYVLDPARYSLVTVVPQGAVDLVSNRTVGVALRSVDQVQRLIPARIIRQVPAASQDLPSMALSLQGGGEIGLDPGAGGQAGGQAQAIVSLFQFELAFEQSIRPQTLGSRLYVRFEHTPEPLLMQWYRSLRQTFLKRFAV</sequence>
<keyword evidence="3" id="KW-1185">Reference proteome</keyword>
<gene>
    <name evidence="2" type="ordered locus">Mmc1_2176</name>
</gene>
<dbReference type="AlphaFoldDB" id="A0L9N4"/>
<dbReference type="GO" id="GO:0031293">
    <property type="term" value="P:membrane protein intracellular domain proteolysis"/>
    <property type="evidence" value="ECO:0007669"/>
    <property type="project" value="TreeGrafter"/>
</dbReference>
<dbReference type="EMBL" id="CP000471">
    <property type="protein sequence ID" value="ABK44677.1"/>
    <property type="molecule type" value="Genomic_DNA"/>
</dbReference>
<evidence type="ECO:0000256" key="1">
    <source>
        <dbReference type="SAM" id="Phobius"/>
    </source>
</evidence>
<feature type="transmembrane region" description="Helical" evidence="1">
    <location>
        <begin position="288"/>
        <end position="305"/>
    </location>
</feature>
<dbReference type="GO" id="GO:0005737">
    <property type="term" value="C:cytoplasm"/>
    <property type="evidence" value="ECO:0007669"/>
    <property type="project" value="TreeGrafter"/>
</dbReference>
<feature type="transmembrane region" description="Helical" evidence="1">
    <location>
        <begin position="388"/>
        <end position="409"/>
    </location>
</feature>
<keyword evidence="1" id="KW-1133">Transmembrane helix</keyword>
<dbReference type="HOGENOM" id="CLU_019354_0_0_5"/>
<dbReference type="eggNOG" id="COG1994">
    <property type="taxonomic scope" value="Bacteria"/>
</dbReference>
<feature type="transmembrane region" description="Helical" evidence="1">
    <location>
        <begin position="361"/>
        <end position="382"/>
    </location>
</feature>
<protein>
    <submittedName>
        <fullName evidence="2">Peptidase, M50 family</fullName>
    </submittedName>
</protein>
<feature type="transmembrane region" description="Helical" evidence="1">
    <location>
        <begin position="159"/>
        <end position="179"/>
    </location>
</feature>
<dbReference type="GO" id="GO:0016020">
    <property type="term" value="C:membrane"/>
    <property type="evidence" value="ECO:0007669"/>
    <property type="project" value="InterPro"/>
</dbReference>
<organism evidence="2 3">
    <name type="scientific">Magnetococcus marinus (strain ATCC BAA-1437 / JCM 17883 / MC-1)</name>
    <dbReference type="NCBI Taxonomy" id="156889"/>
    <lineage>
        <taxon>Bacteria</taxon>
        <taxon>Pseudomonadati</taxon>
        <taxon>Pseudomonadota</taxon>
        <taxon>Magnetococcia</taxon>
        <taxon>Magnetococcales</taxon>
        <taxon>Magnetococcaceae</taxon>
        <taxon>Magnetococcus</taxon>
    </lineage>
</organism>
<dbReference type="PANTHER" id="PTHR13325:SF3">
    <property type="entry name" value="MEMBRANE-BOUND TRANSCRIPTION FACTOR SITE-2 PROTEASE"/>
    <property type="match status" value="1"/>
</dbReference>
<dbReference type="OrthoDB" id="9759690at2"/>
<dbReference type="RefSeq" id="WP_011713805.1">
    <property type="nucleotide sequence ID" value="NC_008576.1"/>
</dbReference>
<name>A0L9N4_MAGMM</name>
<reference evidence="2 3" key="2">
    <citation type="journal article" date="2012" name="Int. J. Syst. Evol. Microbiol.">
        <title>Magnetococcus marinus gen. nov., sp. nov., a marine, magnetotactic bacterium that represents a novel lineage (Magnetococcaceae fam. nov.; Magnetococcales ord. nov.) at the base of the Alphaproteobacteria.</title>
        <authorList>
            <person name="Bazylinski D.A."/>
            <person name="Williams T.J."/>
            <person name="Lefevre C.T."/>
            <person name="Berg R.J."/>
            <person name="Zhang C.L."/>
            <person name="Bowser S.S."/>
            <person name="Dean A.J."/>
            <person name="Beveridge T.J."/>
        </authorList>
    </citation>
    <scope>NUCLEOTIDE SEQUENCE [LARGE SCALE GENOMIC DNA]</scope>
    <source>
        <strain evidence="3">ATCC BAA-1437 / JCM 17883 / MC-1</strain>
    </source>
</reference>
<dbReference type="InterPro" id="IPR001193">
    <property type="entry name" value="MBTPS2"/>
</dbReference>
<feature type="transmembrane region" description="Helical" evidence="1">
    <location>
        <begin position="256"/>
        <end position="276"/>
    </location>
</feature>
<proteinExistence type="predicted"/>
<dbReference type="Gene3D" id="1.10.10.1150">
    <property type="entry name" value="Coenzyme PQQ synthesis protein D (PqqD)"/>
    <property type="match status" value="1"/>
</dbReference>
<reference evidence="3" key="1">
    <citation type="journal article" date="2009" name="Appl. Environ. Microbiol.">
        <title>Complete genome sequence of the chemolithoautotrophic marine magnetotactic coccus strain MC-1.</title>
        <authorList>
            <person name="Schubbe S."/>
            <person name="Williams T.J."/>
            <person name="Xie G."/>
            <person name="Kiss H.E."/>
            <person name="Brettin T.S."/>
            <person name="Martinez D."/>
            <person name="Ross C.A."/>
            <person name="Schuler D."/>
            <person name="Cox B.L."/>
            <person name="Nealson K.H."/>
            <person name="Bazylinski D.A."/>
        </authorList>
    </citation>
    <scope>NUCLEOTIDE SEQUENCE [LARGE SCALE GENOMIC DNA]</scope>
    <source>
        <strain evidence="3">ATCC BAA-1437 / JCM 17883 / MC-1</strain>
    </source>
</reference>
<accession>A0L9N4</accession>